<dbReference type="InterPro" id="IPR053899">
    <property type="entry name" value="C5orf34-like_2nd"/>
</dbReference>
<comment type="caution">
    <text evidence="6">The sequence shown here is derived from an EMBL/GenBank/DDBJ whole genome shotgun (WGS) entry which is preliminary data.</text>
</comment>
<gene>
    <name evidence="6" type="ORF">LSH36_338g05017</name>
</gene>
<dbReference type="AlphaFoldDB" id="A0AAD9N030"/>
<accession>A0AAD9N030</accession>
<dbReference type="Pfam" id="PF22833">
    <property type="entry name" value="C5orf34_2nd"/>
    <property type="match status" value="1"/>
</dbReference>
<dbReference type="InterPro" id="IPR053900">
    <property type="entry name" value="C5orf34-like_dom"/>
</dbReference>
<sequence>MSSLPTQLVLYDCDSVEVSYPDGATLQLSPCGACFAHCQMDADDSHPVFGKYVISDERDYCLDSHHGWLTMLKVLSSFVANCKKGERIIQQRTPYTISIFSDKVRNALSFRNRFAIRPYVCKEVVDPDSLMKLARDLVEFYWPSDVRSTDVVMLNDGSMQLSAAHQHATVTLAACQQLLTVRYLCRVGGAEQRRNIKMMSKCQESPAVNSVGVLDAAPSSTVDATSYQNESVQCGAAILKEGLWDYSWVTQELSVLSVPDCWQYPCQILVQFAKRSTNSVHFEDQGTMTEKKISCKNDEKRTYISTLIPEALPLNCSSLHLHKWMNKSEQDATALGRLKVISTQGVIYRIIDTPAVYLEIYPGDGSVMRSEHLAGHYFTHYSYKNGRVEERIHSVLHPPPDLPESLYSISKVIRRGARILEHICDENINLMRTSTPVCWQTDSSLSSFKEPLSSVILEQCTICGVGKFTAHSSGRIRIVFDDRTTLDMIMDWPSRIWQNQKHNHGNGLIDIQHYNNQFVPTHGSDLPKNMCRLLLPNGHYHYINVTTPGQYQRYIQAALEWVKWVNASSDDRRSFYKDTIHDEDRLNSVQEEMRKIRCFNYIIENTVMSQFSHAKDKPDPEDESCDDERYRILDRLVQVNIGEEPHHLSRSTGSVATGNKMSSPSQSMSTNWDDEFQNGDYSCVSQSITTNTLDKSKELLQVNNDHLSYQVVQDVLLKTSEKIKELDSFLSSHRQSSASKEA</sequence>
<evidence type="ECO:0000259" key="4">
    <source>
        <dbReference type="Pfam" id="PF22833"/>
    </source>
</evidence>
<evidence type="ECO:0000313" key="6">
    <source>
        <dbReference type="EMBL" id="KAK2152167.1"/>
    </source>
</evidence>
<evidence type="ECO:0000313" key="7">
    <source>
        <dbReference type="Proteomes" id="UP001208570"/>
    </source>
</evidence>
<dbReference type="PANTHER" id="PTHR34531:SF1">
    <property type="entry name" value="CHROMOSOME 5 OPEN READING FRAME 34"/>
    <property type="match status" value="1"/>
</dbReference>
<feature type="domain" description="C5orf34-like C-terminal" evidence="2">
    <location>
        <begin position="453"/>
        <end position="564"/>
    </location>
</feature>
<evidence type="ECO:0000259" key="3">
    <source>
        <dbReference type="Pfam" id="PF15025"/>
    </source>
</evidence>
<dbReference type="Pfam" id="PF15025">
    <property type="entry name" value="C5orf34-like_N"/>
    <property type="match status" value="1"/>
</dbReference>
<dbReference type="EMBL" id="JAODUP010000338">
    <property type="protein sequence ID" value="KAK2152167.1"/>
    <property type="molecule type" value="Genomic_DNA"/>
</dbReference>
<feature type="region of interest" description="Disordered" evidence="1">
    <location>
        <begin position="647"/>
        <end position="669"/>
    </location>
</feature>
<feature type="domain" description="C5orf34-like N-terminal" evidence="3">
    <location>
        <begin position="9"/>
        <end position="49"/>
    </location>
</feature>
<evidence type="ECO:0000259" key="5">
    <source>
        <dbReference type="Pfam" id="PF22834"/>
    </source>
</evidence>
<feature type="domain" description="C5orf34-like second" evidence="4">
    <location>
        <begin position="156"/>
        <end position="267"/>
    </location>
</feature>
<dbReference type="Pfam" id="PF22834">
    <property type="entry name" value="Polo_box_4"/>
    <property type="match status" value="1"/>
</dbReference>
<name>A0AAD9N030_9ANNE</name>
<dbReference type="InterPro" id="IPR053901">
    <property type="entry name" value="C5orf34-like"/>
</dbReference>
<reference evidence="6" key="1">
    <citation type="journal article" date="2023" name="Mol. Biol. Evol.">
        <title>Third-Generation Sequencing Reveals the Adaptive Role of the Epigenome in Three Deep-Sea Polychaetes.</title>
        <authorList>
            <person name="Perez M."/>
            <person name="Aroh O."/>
            <person name="Sun Y."/>
            <person name="Lan Y."/>
            <person name="Juniper S.K."/>
            <person name="Young C.R."/>
            <person name="Angers B."/>
            <person name="Qian P.Y."/>
        </authorList>
    </citation>
    <scope>NUCLEOTIDE SEQUENCE</scope>
    <source>
        <strain evidence="6">P08H-3</strain>
    </source>
</reference>
<feature type="domain" description="C5orf34-like" evidence="5">
    <location>
        <begin position="338"/>
        <end position="420"/>
    </location>
</feature>
<dbReference type="Proteomes" id="UP001208570">
    <property type="component" value="Unassembled WGS sequence"/>
</dbReference>
<evidence type="ECO:0000256" key="1">
    <source>
        <dbReference type="SAM" id="MobiDB-lite"/>
    </source>
</evidence>
<protein>
    <submittedName>
        <fullName evidence="6">Uncharacterized protein</fullName>
    </submittedName>
</protein>
<dbReference type="InterPro" id="IPR027830">
    <property type="entry name" value="C5orf34-like_N"/>
</dbReference>
<dbReference type="PANTHER" id="PTHR34531">
    <property type="entry name" value="ZGC:153352"/>
    <property type="match status" value="1"/>
</dbReference>
<organism evidence="6 7">
    <name type="scientific">Paralvinella palmiformis</name>
    <dbReference type="NCBI Taxonomy" id="53620"/>
    <lineage>
        <taxon>Eukaryota</taxon>
        <taxon>Metazoa</taxon>
        <taxon>Spiralia</taxon>
        <taxon>Lophotrochozoa</taxon>
        <taxon>Annelida</taxon>
        <taxon>Polychaeta</taxon>
        <taxon>Sedentaria</taxon>
        <taxon>Canalipalpata</taxon>
        <taxon>Terebellida</taxon>
        <taxon>Terebelliformia</taxon>
        <taxon>Alvinellidae</taxon>
        <taxon>Paralvinella</taxon>
    </lineage>
</organism>
<feature type="compositionally biased region" description="Polar residues" evidence="1">
    <location>
        <begin position="650"/>
        <end position="669"/>
    </location>
</feature>
<proteinExistence type="predicted"/>
<evidence type="ECO:0000259" key="2">
    <source>
        <dbReference type="Pfam" id="PF15016"/>
    </source>
</evidence>
<keyword evidence="7" id="KW-1185">Reference proteome</keyword>
<dbReference type="InterPro" id="IPR027865">
    <property type="entry name" value="C5orf34-like_C"/>
</dbReference>
<dbReference type="Pfam" id="PF15016">
    <property type="entry name" value="C5orf34_C"/>
    <property type="match status" value="1"/>
</dbReference>